<evidence type="ECO:0000313" key="2">
    <source>
        <dbReference type="Proteomes" id="UP000824533"/>
    </source>
</evidence>
<dbReference type="EMBL" id="CM034399">
    <property type="protein sequence ID" value="KAJ0176783.1"/>
    <property type="molecule type" value="Genomic_DNA"/>
</dbReference>
<protein>
    <submittedName>
        <fullName evidence="1">Uncharacterized protein</fullName>
    </submittedName>
</protein>
<gene>
    <name evidence="1" type="ORF">K1T71_007962</name>
</gene>
<name>A0ACC1CYP6_9NEOP</name>
<sequence>MDVFNALIVIDTGLWERPSVIVEILYIFFVCFGKHKNVKCQCVLLKFYLAYRQLIRFHYLVLSFVYVFVCIHTSESWGDLELNFSKCELFINENCDYLISELINLAPNLKIVSKKNLTLLGAPVFEESFNSFFDDKIQNFTHKVDNLKIISKHSAYFIIRHCLFVPNFMYVLRCSPLWRHSNILNVLDSTIRQSLTSILNLPFDFEDRTWTQATLPIRLGGLGIRKISDVALPAFLSSVYSTVDLIGKLINPSLSDFEVPYLAEARNAWSLACPSQNYPVEPKSQKLWDGPLSKLVYKNLLSTSVNEAERARLLAVSKWESGLWLQALPSSNLGTLLDDTTFRIAASIRLGAPTVVPHHCQCGDKVGGSGHHGLSCVRSAGRIPRHAALNDIIRRALVTTGTPAILEPNGLCRDDGKRPDGMSLVPWKMGRPLVWDATCVDTLAASHLPDTAVVAGAAAARQEDLKRRKYASVGSGYIFAAFGVETLGPWGPEAHRLYRDLSKRLIDVSRNQNAGLYFGQRISVAIQRGNAASVSSDTSYLTSEAKARPPPPAPKADALAERLRGLLDTEDVGISRPMKTIGVIVSGLDDCTTAGEVETAIARVADCPVDHIRSNGIRLGPDGLGTTVATCPVAAAKKLEGRKLLVGWASAAVKPLPVKAQRCYRCHVEGHVVARCTSEVDRSGLCYRCGQVGHRAATCRASPHCSVCEAAGRSAKHRLGSGPCEARPTKKRQKKKAATSMPVQPQPQPQEPREEAVEGNKTN</sequence>
<evidence type="ECO:0000313" key="1">
    <source>
        <dbReference type="EMBL" id="KAJ0176783.1"/>
    </source>
</evidence>
<accession>A0ACC1CYP6</accession>
<comment type="caution">
    <text evidence="1">The sequence shown here is derived from an EMBL/GenBank/DDBJ whole genome shotgun (WGS) entry which is preliminary data.</text>
</comment>
<proteinExistence type="predicted"/>
<dbReference type="Proteomes" id="UP000824533">
    <property type="component" value="Linkage Group LG13"/>
</dbReference>
<keyword evidence="2" id="KW-1185">Reference proteome</keyword>
<organism evidence="1 2">
    <name type="scientific">Dendrolimus kikuchii</name>
    <dbReference type="NCBI Taxonomy" id="765133"/>
    <lineage>
        <taxon>Eukaryota</taxon>
        <taxon>Metazoa</taxon>
        <taxon>Ecdysozoa</taxon>
        <taxon>Arthropoda</taxon>
        <taxon>Hexapoda</taxon>
        <taxon>Insecta</taxon>
        <taxon>Pterygota</taxon>
        <taxon>Neoptera</taxon>
        <taxon>Endopterygota</taxon>
        <taxon>Lepidoptera</taxon>
        <taxon>Glossata</taxon>
        <taxon>Ditrysia</taxon>
        <taxon>Bombycoidea</taxon>
        <taxon>Lasiocampidae</taxon>
        <taxon>Dendrolimus</taxon>
    </lineage>
</organism>
<reference evidence="1 2" key="1">
    <citation type="journal article" date="2021" name="Front. Genet.">
        <title>Chromosome-Level Genome Assembly Reveals Significant Gene Expansion in the Toll and IMD Signaling Pathways of Dendrolimus kikuchii.</title>
        <authorList>
            <person name="Zhou J."/>
            <person name="Wu P."/>
            <person name="Xiong Z."/>
            <person name="Liu N."/>
            <person name="Zhao N."/>
            <person name="Ji M."/>
            <person name="Qiu Y."/>
            <person name="Yang B."/>
        </authorList>
    </citation>
    <scope>NUCLEOTIDE SEQUENCE [LARGE SCALE GENOMIC DNA]</scope>
    <source>
        <strain evidence="1">Ann1</strain>
    </source>
</reference>